<keyword evidence="1" id="KW-0812">Transmembrane</keyword>
<evidence type="ECO:0000313" key="3">
    <source>
        <dbReference type="Proteomes" id="UP000466517"/>
    </source>
</evidence>
<dbReference type="KEGG" id="mmag:MMAD_06200"/>
<keyword evidence="3" id="KW-1185">Reference proteome</keyword>
<reference evidence="2 3" key="1">
    <citation type="journal article" date="2019" name="Emerg. Microbes Infect.">
        <title>Comprehensive subspecies identification of 175 nontuberculous mycobacteria species based on 7547 genomic profiles.</title>
        <authorList>
            <person name="Matsumoto Y."/>
            <person name="Kinjo T."/>
            <person name="Motooka D."/>
            <person name="Nabeya D."/>
            <person name="Jung N."/>
            <person name="Uechi K."/>
            <person name="Horii T."/>
            <person name="Iida T."/>
            <person name="Fujita J."/>
            <person name="Nakamura S."/>
        </authorList>
    </citation>
    <scope>NUCLEOTIDE SEQUENCE [LARGE SCALE GENOMIC DNA]</scope>
    <source>
        <strain evidence="2 3">JCM 13574</strain>
    </source>
</reference>
<feature type="transmembrane region" description="Helical" evidence="1">
    <location>
        <begin position="39"/>
        <end position="58"/>
    </location>
</feature>
<dbReference type="AlphaFoldDB" id="A0A7I7XAJ3"/>
<sequence>MTTALAVLPHGGPAIAIFVGGLLAAVIAAIVAMETDRRAVVWAIGAFLGVVVVLSVVVDLLTA</sequence>
<name>A0A7I7XAJ3_9MYCO</name>
<dbReference type="Proteomes" id="UP000466517">
    <property type="component" value="Chromosome"/>
</dbReference>
<evidence type="ECO:0000256" key="1">
    <source>
        <dbReference type="SAM" id="Phobius"/>
    </source>
</evidence>
<feature type="transmembrane region" description="Helical" evidence="1">
    <location>
        <begin position="12"/>
        <end position="32"/>
    </location>
</feature>
<keyword evidence="1" id="KW-0472">Membrane</keyword>
<evidence type="ECO:0000313" key="2">
    <source>
        <dbReference type="EMBL" id="BBZ26325.1"/>
    </source>
</evidence>
<dbReference type="EMBL" id="AP022610">
    <property type="protein sequence ID" value="BBZ26325.1"/>
    <property type="molecule type" value="Genomic_DNA"/>
</dbReference>
<dbReference type="RefSeq" id="WP_163732373.1">
    <property type="nucleotide sequence ID" value="NZ_AP022610.1"/>
</dbReference>
<gene>
    <name evidence="2" type="ORF">MMAD_06200</name>
</gene>
<organism evidence="2 3">
    <name type="scientific">Mycolicibacterium madagascariense</name>
    <dbReference type="NCBI Taxonomy" id="212765"/>
    <lineage>
        <taxon>Bacteria</taxon>
        <taxon>Bacillati</taxon>
        <taxon>Actinomycetota</taxon>
        <taxon>Actinomycetes</taxon>
        <taxon>Mycobacteriales</taxon>
        <taxon>Mycobacteriaceae</taxon>
        <taxon>Mycolicibacterium</taxon>
    </lineage>
</organism>
<protein>
    <submittedName>
        <fullName evidence="2">Uncharacterized protein</fullName>
    </submittedName>
</protein>
<proteinExistence type="predicted"/>
<keyword evidence="1" id="KW-1133">Transmembrane helix</keyword>
<accession>A0A7I7XAJ3</accession>